<comment type="caution">
    <text evidence="1">The sequence shown here is derived from an EMBL/GenBank/DDBJ whole genome shotgun (WGS) entry which is preliminary data.</text>
</comment>
<dbReference type="InterPro" id="IPR011335">
    <property type="entry name" value="Restrct_endonuc-II-like"/>
</dbReference>
<dbReference type="Proteomes" id="UP000231152">
    <property type="component" value="Unassembled WGS sequence"/>
</dbReference>
<organism evidence="1 2">
    <name type="scientific">Candidatus Uhrbacteria bacterium CG10_big_fil_rev_8_21_14_0_10_48_11</name>
    <dbReference type="NCBI Taxonomy" id="1975037"/>
    <lineage>
        <taxon>Bacteria</taxon>
        <taxon>Candidatus Uhriibacteriota</taxon>
    </lineage>
</organism>
<evidence type="ECO:0000313" key="2">
    <source>
        <dbReference type="Proteomes" id="UP000231152"/>
    </source>
</evidence>
<dbReference type="SUPFAM" id="SSF52980">
    <property type="entry name" value="Restriction endonuclease-like"/>
    <property type="match status" value="1"/>
</dbReference>
<dbReference type="AlphaFoldDB" id="A0A2M8LFE5"/>
<accession>A0A2M8LFE5</accession>
<gene>
    <name evidence="1" type="ORF">COV04_01395</name>
</gene>
<dbReference type="GO" id="GO:0003676">
    <property type="term" value="F:nucleic acid binding"/>
    <property type="evidence" value="ECO:0007669"/>
    <property type="project" value="InterPro"/>
</dbReference>
<dbReference type="Gene3D" id="3.40.1350.10">
    <property type="match status" value="1"/>
</dbReference>
<dbReference type="InterPro" id="IPR011856">
    <property type="entry name" value="tRNA_endonuc-like_dom_sf"/>
</dbReference>
<protein>
    <recommendedName>
        <fullName evidence="3">Restriction endonuclease type IV Mrr domain-containing protein</fullName>
    </recommendedName>
</protein>
<name>A0A2M8LFE5_9BACT</name>
<dbReference type="EMBL" id="PFET01000005">
    <property type="protein sequence ID" value="PJE76167.1"/>
    <property type="molecule type" value="Genomic_DNA"/>
</dbReference>
<reference evidence="1 2" key="1">
    <citation type="submission" date="2017-09" db="EMBL/GenBank/DDBJ databases">
        <title>Depth-based differentiation of microbial function through sediment-hosted aquifers and enrichment of novel symbionts in the deep terrestrial subsurface.</title>
        <authorList>
            <person name="Probst A.J."/>
            <person name="Ladd B."/>
            <person name="Jarett J.K."/>
            <person name="Geller-Mcgrath D.E."/>
            <person name="Sieber C.M."/>
            <person name="Emerson J.B."/>
            <person name="Anantharaman K."/>
            <person name="Thomas B.C."/>
            <person name="Malmstrom R."/>
            <person name="Stieglmeier M."/>
            <person name="Klingl A."/>
            <person name="Woyke T."/>
            <person name="Ryan C.M."/>
            <person name="Banfield J.F."/>
        </authorList>
    </citation>
    <scope>NUCLEOTIDE SEQUENCE [LARGE SCALE GENOMIC DNA]</scope>
    <source>
        <strain evidence="1">CG10_big_fil_rev_8_21_14_0_10_48_11</strain>
    </source>
</reference>
<sequence length="148" mass="16809">MVECKYHNRHGLRSDLKVAHYTQSRFADVVRGDNKNKNEHDHFHQAWLVTNTQYTSEAIAYAKCMGLKIWAWRYPKHRGLEHYIEQKHLSITILPSLSGSVLERLSHENIILASDLFAHSAAELVSRFGVPEKVARAVSSGVTALCAK</sequence>
<evidence type="ECO:0000313" key="1">
    <source>
        <dbReference type="EMBL" id="PJE76167.1"/>
    </source>
</evidence>
<proteinExistence type="predicted"/>
<evidence type="ECO:0008006" key="3">
    <source>
        <dbReference type="Google" id="ProtNLM"/>
    </source>
</evidence>